<reference evidence="8 9" key="1">
    <citation type="submission" date="2024-06" db="EMBL/GenBank/DDBJ databases">
        <title>The Natural Products Discovery Center: Release of the First 8490 Sequenced Strains for Exploring Actinobacteria Biosynthetic Diversity.</title>
        <authorList>
            <person name="Kalkreuter E."/>
            <person name="Kautsar S.A."/>
            <person name="Yang D."/>
            <person name="Bader C.D."/>
            <person name="Teijaro C.N."/>
            <person name="Fluegel L."/>
            <person name="Davis C.M."/>
            <person name="Simpson J.R."/>
            <person name="Lauterbach L."/>
            <person name="Steele A.D."/>
            <person name="Gui C."/>
            <person name="Meng S."/>
            <person name="Li G."/>
            <person name="Viehrig K."/>
            <person name="Ye F."/>
            <person name="Su P."/>
            <person name="Kiefer A.F."/>
            <person name="Nichols A."/>
            <person name="Cepeda A.J."/>
            <person name="Yan W."/>
            <person name="Fan B."/>
            <person name="Jiang Y."/>
            <person name="Adhikari A."/>
            <person name="Zheng C.-J."/>
            <person name="Schuster L."/>
            <person name="Cowan T.M."/>
            <person name="Smanski M.J."/>
            <person name="Chevrette M.G."/>
            <person name="De Carvalho L.P.S."/>
            <person name="Shen B."/>
        </authorList>
    </citation>
    <scope>NUCLEOTIDE SEQUENCE [LARGE SCALE GENOMIC DNA]</scope>
    <source>
        <strain evidence="8 9">NPDC079179</strain>
    </source>
</reference>
<feature type="transmembrane region" description="Helical" evidence="6">
    <location>
        <begin position="148"/>
        <end position="167"/>
    </location>
</feature>
<gene>
    <name evidence="8" type="ORF">AB0O96_06005</name>
</gene>
<feature type="transmembrane region" description="Helical" evidence="6">
    <location>
        <begin position="117"/>
        <end position="136"/>
    </location>
</feature>
<keyword evidence="2 6" id="KW-0812">Transmembrane</keyword>
<organism evidence="8 9">
    <name type="scientific">Kocuria salsicia</name>
    <dbReference type="NCBI Taxonomy" id="664639"/>
    <lineage>
        <taxon>Bacteria</taxon>
        <taxon>Bacillati</taxon>
        <taxon>Actinomycetota</taxon>
        <taxon>Actinomycetes</taxon>
        <taxon>Micrococcales</taxon>
        <taxon>Micrococcaceae</taxon>
        <taxon>Kocuria</taxon>
    </lineage>
</organism>
<evidence type="ECO:0000313" key="8">
    <source>
        <dbReference type="EMBL" id="MEV8157747.1"/>
    </source>
</evidence>
<feature type="region of interest" description="Disordered" evidence="5">
    <location>
        <begin position="173"/>
        <end position="235"/>
    </location>
</feature>
<dbReference type="RefSeq" id="WP_363784391.1">
    <property type="nucleotide sequence ID" value="NZ_JBFBLL010000003.1"/>
</dbReference>
<evidence type="ECO:0000256" key="6">
    <source>
        <dbReference type="SAM" id="Phobius"/>
    </source>
</evidence>
<dbReference type="EMBL" id="JBFBLL010000003">
    <property type="protein sequence ID" value="MEV8157747.1"/>
    <property type="molecule type" value="Genomic_DNA"/>
</dbReference>
<keyword evidence="9" id="KW-1185">Reference proteome</keyword>
<evidence type="ECO:0000256" key="4">
    <source>
        <dbReference type="ARBA" id="ARBA00023136"/>
    </source>
</evidence>
<accession>A0ABV3KBI0</accession>
<sequence>MTALPLSLLVSLAAVLLVSGTAKLVSPGASLQLVAGLPLPRFLHGRWLREVLPWVEIFVALALVLTAGALLWLASAAALTLFVLFTAAVVPESRRPDPAPCGCFGALSRAPVSARTVVRNTAFTMVAALALLAVTVTEPRGPVVPLPWGTRLALLVPVLLLLLCLWAERDGRDRSAPDVSQLPALPPRRGYDDAETTSLRTAPLTATGHGAGPEEAAAAGNGVVGTDSTDSTDNEADLEADYERAPIPHTVLRNRESGSVTLRALAAIEARALFFVNPTCGECVPVIERLTTLGDHLGPVALHTVVSREESLDLLPAPLRAAGLVDADSSAAVVFEQTATTWAVVLGADGLLAGGPMVGGGVVLELLQELQDRFTA</sequence>
<evidence type="ECO:0000256" key="2">
    <source>
        <dbReference type="ARBA" id="ARBA00022692"/>
    </source>
</evidence>
<keyword evidence="3 6" id="KW-1133">Transmembrane helix</keyword>
<protein>
    <submittedName>
        <fullName evidence="8">MauE/DoxX family redox-associated membrane protein</fullName>
    </submittedName>
</protein>
<dbReference type="Proteomes" id="UP001553031">
    <property type="component" value="Unassembled WGS sequence"/>
</dbReference>
<feature type="domain" description="Methylamine utilisation protein MauE" evidence="7">
    <location>
        <begin position="2"/>
        <end position="132"/>
    </location>
</feature>
<comment type="subcellular location">
    <subcellularLocation>
        <location evidence="1">Membrane</location>
        <topology evidence="1">Multi-pass membrane protein</topology>
    </subcellularLocation>
</comment>
<evidence type="ECO:0000256" key="1">
    <source>
        <dbReference type="ARBA" id="ARBA00004141"/>
    </source>
</evidence>
<name>A0ABV3KBI0_9MICC</name>
<evidence type="ECO:0000256" key="5">
    <source>
        <dbReference type="SAM" id="MobiDB-lite"/>
    </source>
</evidence>
<dbReference type="Pfam" id="PF07291">
    <property type="entry name" value="MauE"/>
    <property type="match status" value="1"/>
</dbReference>
<comment type="caution">
    <text evidence="8">The sequence shown here is derived from an EMBL/GenBank/DDBJ whole genome shotgun (WGS) entry which is preliminary data.</text>
</comment>
<keyword evidence="4 6" id="KW-0472">Membrane</keyword>
<feature type="transmembrane region" description="Helical" evidence="6">
    <location>
        <begin position="60"/>
        <end position="85"/>
    </location>
</feature>
<dbReference type="InterPro" id="IPR009908">
    <property type="entry name" value="Methylamine_util_MauE"/>
</dbReference>
<feature type="compositionally biased region" description="Low complexity" evidence="5">
    <location>
        <begin position="205"/>
        <end position="225"/>
    </location>
</feature>
<proteinExistence type="predicted"/>
<evidence type="ECO:0000259" key="7">
    <source>
        <dbReference type="Pfam" id="PF07291"/>
    </source>
</evidence>
<evidence type="ECO:0000313" key="9">
    <source>
        <dbReference type="Proteomes" id="UP001553031"/>
    </source>
</evidence>
<evidence type="ECO:0000256" key="3">
    <source>
        <dbReference type="ARBA" id="ARBA00022989"/>
    </source>
</evidence>